<dbReference type="PANTHER" id="PTHR12932:SF9">
    <property type="entry name" value="TUBULIN POLYMERIZATION-PROMOTING PROTEIN HOMOLOG"/>
    <property type="match status" value="1"/>
</dbReference>
<dbReference type="OrthoDB" id="188756at2759"/>
<dbReference type="InterPro" id="IPR008907">
    <property type="entry name" value="TPP/p25"/>
</dbReference>
<dbReference type="GO" id="GO:0046785">
    <property type="term" value="P:microtubule polymerization"/>
    <property type="evidence" value="ECO:0007669"/>
    <property type="project" value="InterPro"/>
</dbReference>
<keyword evidence="3" id="KW-1185">Reference proteome</keyword>
<name>A0A8T1WM04_9STRA</name>
<evidence type="ECO:0000256" key="1">
    <source>
        <dbReference type="SAM" id="MobiDB-lite"/>
    </source>
</evidence>
<dbReference type="GO" id="GO:0001578">
    <property type="term" value="P:microtubule bundle formation"/>
    <property type="evidence" value="ECO:0007669"/>
    <property type="project" value="TreeGrafter"/>
</dbReference>
<feature type="compositionally biased region" description="Polar residues" evidence="1">
    <location>
        <begin position="517"/>
        <end position="527"/>
    </location>
</feature>
<protein>
    <submittedName>
        <fullName evidence="2">Uncharacterized protein</fullName>
    </submittedName>
</protein>
<evidence type="ECO:0000313" key="3">
    <source>
        <dbReference type="Proteomes" id="UP000693981"/>
    </source>
</evidence>
<proteinExistence type="predicted"/>
<dbReference type="GO" id="GO:0015631">
    <property type="term" value="F:tubulin binding"/>
    <property type="evidence" value="ECO:0007669"/>
    <property type="project" value="InterPro"/>
</dbReference>
<dbReference type="AlphaFoldDB" id="A0A8T1WM04"/>
<feature type="region of interest" description="Disordered" evidence="1">
    <location>
        <begin position="517"/>
        <end position="537"/>
    </location>
</feature>
<accession>A0A8T1WM04</accession>
<dbReference type="Proteomes" id="UP000693981">
    <property type="component" value="Unassembled WGS sequence"/>
</dbReference>
<gene>
    <name evidence="2" type="ORF">PHYBOEH_006054</name>
</gene>
<comment type="caution">
    <text evidence="2">The sequence shown here is derived from an EMBL/GenBank/DDBJ whole genome shotgun (WGS) entry which is preliminary data.</text>
</comment>
<dbReference type="GO" id="GO:0032273">
    <property type="term" value="P:positive regulation of protein polymerization"/>
    <property type="evidence" value="ECO:0007669"/>
    <property type="project" value="TreeGrafter"/>
</dbReference>
<evidence type="ECO:0000313" key="2">
    <source>
        <dbReference type="EMBL" id="KAG7393484.1"/>
    </source>
</evidence>
<dbReference type="EMBL" id="JAGDFL010000316">
    <property type="protein sequence ID" value="KAG7393484.1"/>
    <property type="molecule type" value="Genomic_DNA"/>
</dbReference>
<dbReference type="PANTHER" id="PTHR12932">
    <property type="entry name" value="P25 ALPHA-RELATED"/>
    <property type="match status" value="1"/>
</dbReference>
<sequence length="959" mass="105380">MMSPEAFRRTHKRHVTDVIRVSLDQKGVIGFIDVHDGMTLLEARSQIWENVEDAPAEFQFVLDDGVPVSARQEGTQKIVYFYPMVHIRELRRDAPPPIPSPKRTSTSSAVNITTNLTSSPNSSEKVCVSTASGEEFHVWVSEDYTFQQLRRDSARYWNIPAAEVALADGEGCLWPEQAKILSLMSLEDLHNKRIILEYKGGTLVAKGLSSVSLKDAISASSAGGTKRPGTRRSFSASALALSLPQPMRLARTTPYSTPPFSLQRAHPATDQVFPVDTAADTVPTSDAAPSTNPVEELWRIFTFYCVNGDSMELECLKAHQFNKLLRDSRVFGSHLTPAMVDIIYTSETKGKLQASGKMNYDEFLNALVKVARAANTKRNRANNSNKLLSDNDEEDMLFQQLVVEHILPLASRWPTNTWQEYTQRLRRPEIVSFMSKFLEPLLDIFTFYANSSISNASGVKEFYMSYADYQKFVNDFCFANLQVSSIESAHVFLAACSSPPFHGALFEANEPGRSDCSNTITQGTTKPSGSRGSGNGGSAWVASIQRILENAEGVVAYTFPQNQVGRVCMGVSAFLDALGRTGLTAFLKTHNRKTIHCVKGIFHHLSRGLTRSRMLTILKNHGSTSMHAAKFYSGSVLFSNKFLDMWRYEGSPDYISGDDLPGYAGSPDAKLSSPRGSESYTGIETIVSSMNAAYASCSSRRDFSAPFSSSALFNDKNVPAGSGRGREALDRLVRNAFLRNAIVANDMNTRVGLDQRRASMVGSTGTSLRTTIETSANENAPLSVLEEECGDKAAANYSGNTLTTGGLLEKLGSKQNGIPAFDIPAIDTREATLPSDGRAASPPRNPNVQQRASVSPPSSPSKQQAYRQHDEKVFFESILLKGGVFKKYGQWGNPHRRFVWCSKDFDAICWRPLNKKSSLTKDGIPTASMISVLPGNSTRTRYAFMKHLSDGTFIGCSGS</sequence>
<feature type="region of interest" description="Disordered" evidence="1">
    <location>
        <begin position="833"/>
        <end position="867"/>
    </location>
</feature>
<dbReference type="GO" id="GO:0005874">
    <property type="term" value="C:microtubule"/>
    <property type="evidence" value="ECO:0007669"/>
    <property type="project" value="TreeGrafter"/>
</dbReference>
<organism evidence="2 3">
    <name type="scientific">Phytophthora boehmeriae</name>
    <dbReference type="NCBI Taxonomy" id="109152"/>
    <lineage>
        <taxon>Eukaryota</taxon>
        <taxon>Sar</taxon>
        <taxon>Stramenopiles</taxon>
        <taxon>Oomycota</taxon>
        <taxon>Peronosporomycetes</taxon>
        <taxon>Peronosporales</taxon>
        <taxon>Peronosporaceae</taxon>
        <taxon>Phytophthora</taxon>
    </lineage>
</organism>
<dbReference type="Pfam" id="PF05517">
    <property type="entry name" value="p25-alpha"/>
    <property type="match status" value="1"/>
</dbReference>
<reference evidence="2" key="1">
    <citation type="submission" date="2021-02" db="EMBL/GenBank/DDBJ databases">
        <authorList>
            <person name="Palmer J.M."/>
        </authorList>
    </citation>
    <scope>NUCLEOTIDE SEQUENCE</scope>
    <source>
        <strain evidence="2">SCRP23</strain>
    </source>
</reference>